<dbReference type="PANTHER" id="PTHR10174">
    <property type="entry name" value="ALPHA-TOCOPHEROL TRANSFER PROTEIN-RELATED"/>
    <property type="match status" value="1"/>
</dbReference>
<dbReference type="PRINTS" id="PR00180">
    <property type="entry name" value="CRETINALDHBP"/>
</dbReference>
<dbReference type="InterPro" id="IPR036865">
    <property type="entry name" value="CRAL-TRIO_dom_sf"/>
</dbReference>
<dbReference type="InterPro" id="IPR001251">
    <property type="entry name" value="CRAL-TRIO_dom"/>
</dbReference>
<comment type="caution">
    <text evidence="2">The sequence shown here is derived from an EMBL/GenBank/DDBJ whole genome shotgun (WGS) entry which is preliminary data.</text>
</comment>
<reference evidence="2" key="1">
    <citation type="submission" date="2020-07" db="EMBL/GenBank/DDBJ databases">
        <title>Multicomponent nature underlies the extraordinary mechanical properties of spider dragline silk.</title>
        <authorList>
            <person name="Kono N."/>
            <person name="Nakamura H."/>
            <person name="Mori M."/>
            <person name="Yoshida Y."/>
            <person name="Ohtoshi R."/>
            <person name="Malay A.D."/>
            <person name="Moran D.A.P."/>
            <person name="Tomita M."/>
            <person name="Numata K."/>
            <person name="Arakawa K."/>
        </authorList>
    </citation>
    <scope>NUCLEOTIDE SEQUENCE</scope>
</reference>
<sequence length="150" mass="18022">MSVEEFERMVMVMYFQVLRDPMTQINGFKFIYDFEGTTLQHLMKCTPHHMYIYYHTLLHCVPGRYKGFHLINQSIVVKPCWTMIKPFLSEKIRSRVHFHSNVEELFEYFPRSILPVEYGGDLKDKIEENWLRKANKEHENHGATGQPNYF</sequence>
<dbReference type="EMBL" id="BMAO01015400">
    <property type="protein sequence ID" value="GFR01491.1"/>
    <property type="molecule type" value="Genomic_DNA"/>
</dbReference>
<organism evidence="2 3">
    <name type="scientific">Trichonephila clavata</name>
    <name type="common">Joro spider</name>
    <name type="synonym">Nephila clavata</name>
    <dbReference type="NCBI Taxonomy" id="2740835"/>
    <lineage>
        <taxon>Eukaryota</taxon>
        <taxon>Metazoa</taxon>
        <taxon>Ecdysozoa</taxon>
        <taxon>Arthropoda</taxon>
        <taxon>Chelicerata</taxon>
        <taxon>Arachnida</taxon>
        <taxon>Araneae</taxon>
        <taxon>Araneomorphae</taxon>
        <taxon>Entelegynae</taxon>
        <taxon>Araneoidea</taxon>
        <taxon>Nephilidae</taxon>
        <taxon>Trichonephila</taxon>
    </lineage>
</organism>
<proteinExistence type="predicted"/>
<dbReference type="PROSITE" id="PS50191">
    <property type="entry name" value="CRAL_TRIO"/>
    <property type="match status" value="1"/>
</dbReference>
<dbReference type="OrthoDB" id="6430605at2759"/>
<accession>A0A8X6JCG1</accession>
<dbReference type="SUPFAM" id="SSF52087">
    <property type="entry name" value="CRAL/TRIO domain"/>
    <property type="match status" value="1"/>
</dbReference>
<name>A0A8X6JCG1_TRICU</name>
<dbReference type="CDD" id="cd00170">
    <property type="entry name" value="SEC14"/>
    <property type="match status" value="1"/>
</dbReference>
<dbReference type="Pfam" id="PF00650">
    <property type="entry name" value="CRAL_TRIO"/>
    <property type="match status" value="1"/>
</dbReference>
<dbReference type="SMART" id="SM00516">
    <property type="entry name" value="SEC14"/>
    <property type="match status" value="1"/>
</dbReference>
<keyword evidence="3" id="KW-1185">Reference proteome</keyword>
<dbReference type="GO" id="GO:0016020">
    <property type="term" value="C:membrane"/>
    <property type="evidence" value="ECO:0007669"/>
    <property type="project" value="TreeGrafter"/>
</dbReference>
<dbReference type="Proteomes" id="UP000887116">
    <property type="component" value="Unassembled WGS sequence"/>
</dbReference>
<evidence type="ECO:0000259" key="1">
    <source>
        <dbReference type="PROSITE" id="PS50191"/>
    </source>
</evidence>
<dbReference type="Gene3D" id="3.40.525.10">
    <property type="entry name" value="CRAL-TRIO lipid binding domain"/>
    <property type="match status" value="1"/>
</dbReference>
<gene>
    <name evidence="2" type="primary">TTPAL_10</name>
    <name evidence="2" type="ORF">TNCT_186211</name>
</gene>
<feature type="domain" description="CRAL-TRIO" evidence="1">
    <location>
        <begin position="1"/>
        <end position="126"/>
    </location>
</feature>
<evidence type="ECO:0000313" key="3">
    <source>
        <dbReference type="Proteomes" id="UP000887116"/>
    </source>
</evidence>
<protein>
    <submittedName>
        <fullName evidence="2">Alpha-tocopherol transfer protein-like</fullName>
    </submittedName>
</protein>
<evidence type="ECO:0000313" key="2">
    <source>
        <dbReference type="EMBL" id="GFR01491.1"/>
    </source>
</evidence>
<dbReference type="AlphaFoldDB" id="A0A8X6JCG1"/>
<dbReference type="GO" id="GO:1902936">
    <property type="term" value="F:phosphatidylinositol bisphosphate binding"/>
    <property type="evidence" value="ECO:0007669"/>
    <property type="project" value="TreeGrafter"/>
</dbReference>
<dbReference type="PANTHER" id="PTHR10174:SF130">
    <property type="entry name" value="ALPHA-TOCOPHEROL TRANSFER PROTEIN-LIKE"/>
    <property type="match status" value="1"/>
</dbReference>